<protein>
    <submittedName>
        <fullName evidence="2">Uncharacterized protein</fullName>
    </submittedName>
</protein>
<reference evidence="2 3" key="1">
    <citation type="submission" date="2014-06" db="EMBL/GenBank/DDBJ databases">
        <title>Functional and comparative genomic analyses of the Drosophila gut microbiota identify candidate symbiosis factors.</title>
        <authorList>
            <person name="Newell P.D."/>
            <person name="Chaston J.M."/>
            <person name="Douglas A.E."/>
        </authorList>
    </citation>
    <scope>NUCLEOTIDE SEQUENCE [LARGE SCALE GENOMIC DNA]</scope>
    <source>
        <strain evidence="2 3">DmCS_002</strain>
    </source>
</reference>
<feature type="transmembrane region" description="Helical" evidence="1">
    <location>
        <begin position="99"/>
        <end position="118"/>
    </location>
</feature>
<keyword evidence="1" id="KW-0472">Membrane</keyword>
<accession>A0A0C1PQY8</accession>
<feature type="transmembrane region" description="Helical" evidence="1">
    <location>
        <begin position="125"/>
        <end position="145"/>
    </location>
</feature>
<dbReference type="GeneID" id="74912917"/>
<keyword evidence="1" id="KW-1133">Transmembrane helix</keyword>
<dbReference type="EMBL" id="JOJZ01000009">
    <property type="protein sequence ID" value="KID42291.1"/>
    <property type="molecule type" value="Genomic_DNA"/>
</dbReference>
<proteinExistence type="predicted"/>
<feature type="transmembrane region" description="Helical" evidence="1">
    <location>
        <begin position="349"/>
        <end position="371"/>
    </location>
</feature>
<feature type="transmembrane region" description="Helical" evidence="1">
    <location>
        <begin position="226"/>
        <end position="254"/>
    </location>
</feature>
<dbReference type="Proteomes" id="UP000031397">
    <property type="component" value="Unassembled WGS sequence"/>
</dbReference>
<evidence type="ECO:0000256" key="1">
    <source>
        <dbReference type="SAM" id="Phobius"/>
    </source>
</evidence>
<feature type="transmembrane region" description="Helical" evidence="1">
    <location>
        <begin position="193"/>
        <end position="214"/>
    </location>
</feature>
<keyword evidence="1" id="KW-0812">Transmembrane</keyword>
<evidence type="ECO:0000313" key="3">
    <source>
        <dbReference type="Proteomes" id="UP000031397"/>
    </source>
</evidence>
<comment type="caution">
    <text evidence="2">The sequence shown here is derived from an EMBL/GenBank/DDBJ whole genome shotgun (WGS) entry which is preliminary data.</text>
</comment>
<dbReference type="PATRIC" id="fig|1614.7.peg.210"/>
<dbReference type="RefSeq" id="WP_039143269.1">
    <property type="nucleotide sequence ID" value="NZ_JOJZ01000009.1"/>
</dbReference>
<feature type="transmembrane region" description="Helical" evidence="1">
    <location>
        <begin position="270"/>
        <end position="288"/>
    </location>
</feature>
<sequence length="436" mass="49491">MSKINNQQWFKIVNYVFIFFLVLSCKSVFWVSTFPAFKIVKVGAFFLPLLIVLGYAFYYRDTVVEQFKKIMMPLIIFIVFISVFLIFNFLIYHYSLPRIGFFCLYLPIILYLYSCIVIHKKQDVIVYFINIVSFLSVISLFFWLLSEFDIPTNTEFVAQWGHDIKVPGYLIFQFIPQGAVPFLGINIVRNTGLFIEAPMFSFVLSSAIIFSLFLCPDLKQRKSKLLILYVTIITTTSTTGIIISLLSLVIYIFAVEWKKIVKNVSRIDRYAIGLVLIAFAGCFAGFAISSKMQSMKGSTTVRSNDIMAGFHAFMLHPIIGNGIGNFDILKKFMLASRLKQGGNDGFSAGLMQVLAYGGIALLLVYLVPLIFSIIKRDLNTTIVSSLLLVLLFFTIVNEVELYFFLSIYLVSYLYLTGGKQNNLSGARPNKLLHFGG</sequence>
<gene>
    <name evidence="2" type="ORF">LfDm3_0220</name>
</gene>
<evidence type="ECO:0000313" key="2">
    <source>
        <dbReference type="EMBL" id="KID42291.1"/>
    </source>
</evidence>
<keyword evidence="3" id="KW-1185">Reference proteome</keyword>
<dbReference type="OrthoDB" id="2340065at2"/>
<name>A0A0C1PQY8_9LACO</name>
<dbReference type="PROSITE" id="PS51257">
    <property type="entry name" value="PROKAR_LIPOPROTEIN"/>
    <property type="match status" value="1"/>
</dbReference>
<organism evidence="2 3">
    <name type="scientific">Fructilactobacillus fructivorans</name>
    <dbReference type="NCBI Taxonomy" id="1614"/>
    <lineage>
        <taxon>Bacteria</taxon>
        <taxon>Bacillati</taxon>
        <taxon>Bacillota</taxon>
        <taxon>Bacilli</taxon>
        <taxon>Lactobacillales</taxon>
        <taxon>Lactobacillaceae</taxon>
        <taxon>Fructilactobacillus</taxon>
    </lineage>
</organism>
<feature type="transmembrane region" description="Helical" evidence="1">
    <location>
        <begin position="12"/>
        <end position="33"/>
    </location>
</feature>
<feature type="transmembrane region" description="Helical" evidence="1">
    <location>
        <begin position="70"/>
        <end position="93"/>
    </location>
</feature>
<feature type="transmembrane region" description="Helical" evidence="1">
    <location>
        <begin position="39"/>
        <end position="58"/>
    </location>
</feature>
<dbReference type="AlphaFoldDB" id="A0A0C1PQY8"/>